<accession>D4F969</accession>
<name>D4F969_EDWTA</name>
<evidence type="ECO:0000313" key="3">
    <source>
        <dbReference type="Proteomes" id="UP000003692"/>
    </source>
</evidence>
<feature type="region of interest" description="Disordered" evidence="1">
    <location>
        <begin position="15"/>
        <end position="46"/>
    </location>
</feature>
<comment type="caution">
    <text evidence="2">The sequence shown here is derived from an EMBL/GenBank/DDBJ whole genome shotgun (WGS) entry which is preliminary data.</text>
</comment>
<sequence>MCDDKLHMLCVGYASPPASPSGIPLSRRPGRLCPERPRNSARLTPS</sequence>
<dbReference type="AlphaFoldDB" id="D4F969"/>
<dbReference type="HOGENOM" id="CLU_3183073_0_0_6"/>
<evidence type="ECO:0000256" key="1">
    <source>
        <dbReference type="SAM" id="MobiDB-lite"/>
    </source>
</evidence>
<dbReference type="Proteomes" id="UP000003692">
    <property type="component" value="Unassembled WGS sequence"/>
</dbReference>
<proteinExistence type="predicted"/>
<evidence type="ECO:0000313" key="2">
    <source>
        <dbReference type="EMBL" id="EFE21703.1"/>
    </source>
</evidence>
<gene>
    <name evidence="2" type="ORF">EDWATA_03324</name>
</gene>
<protein>
    <submittedName>
        <fullName evidence="2">Uncharacterized protein</fullName>
    </submittedName>
</protein>
<reference evidence="2 3" key="1">
    <citation type="submission" date="2010-02" db="EMBL/GenBank/DDBJ databases">
        <authorList>
            <person name="Weinstock G."/>
            <person name="Sodergren E."/>
            <person name="Clifton S."/>
            <person name="Fulton L."/>
            <person name="Fulton B."/>
            <person name="Courtney L."/>
            <person name="Fronick C."/>
            <person name="Harrison M."/>
            <person name="Strong C."/>
            <person name="Farmer C."/>
            <person name="Delahaunty K."/>
            <person name="Markovic C."/>
            <person name="Hall O."/>
            <person name="Minx P."/>
            <person name="Tomlinson C."/>
            <person name="Mitreva M."/>
            <person name="Nelson J."/>
            <person name="Hou S."/>
            <person name="Wollam A."/>
            <person name="Pepin K.H."/>
            <person name="Johnson M."/>
            <person name="Bhonagiri V."/>
            <person name="Zhang X."/>
            <person name="Suruliraj S."/>
            <person name="Warren W."/>
            <person name="Chinwalla A."/>
            <person name="Mardis E.R."/>
            <person name="Wilson R.K."/>
        </authorList>
    </citation>
    <scope>NUCLEOTIDE SEQUENCE [LARGE SCALE GENOMIC DNA]</scope>
    <source>
        <strain evidence="2 3">ATCC 23685</strain>
    </source>
</reference>
<organism evidence="2 3">
    <name type="scientific">Edwardsiella tarda ATCC 23685</name>
    <dbReference type="NCBI Taxonomy" id="500638"/>
    <lineage>
        <taxon>Bacteria</taxon>
        <taxon>Pseudomonadati</taxon>
        <taxon>Pseudomonadota</taxon>
        <taxon>Gammaproteobacteria</taxon>
        <taxon>Enterobacterales</taxon>
        <taxon>Hafniaceae</taxon>
        <taxon>Edwardsiella</taxon>
    </lineage>
</organism>
<dbReference type="EMBL" id="ADGK01000270">
    <property type="protein sequence ID" value="EFE21703.1"/>
    <property type="molecule type" value="Genomic_DNA"/>
</dbReference>